<feature type="domain" description="UspA" evidence="2">
    <location>
        <begin position="2"/>
        <end position="140"/>
    </location>
</feature>
<evidence type="ECO:0000313" key="3">
    <source>
        <dbReference type="EMBL" id="AXY74187.1"/>
    </source>
</evidence>
<dbReference type="PANTHER" id="PTHR46268">
    <property type="entry name" value="STRESS RESPONSE PROTEIN NHAX"/>
    <property type="match status" value="1"/>
</dbReference>
<proteinExistence type="inferred from homology"/>
<dbReference type="PANTHER" id="PTHR46268:SF6">
    <property type="entry name" value="UNIVERSAL STRESS PROTEIN UP12"/>
    <property type="match status" value="1"/>
</dbReference>
<keyword evidence="4" id="KW-1185">Reference proteome</keyword>
<protein>
    <submittedName>
        <fullName evidence="3">Universal stress protein</fullName>
    </submittedName>
</protein>
<evidence type="ECO:0000313" key="4">
    <source>
        <dbReference type="Proteomes" id="UP000263900"/>
    </source>
</evidence>
<dbReference type="CDD" id="cd00293">
    <property type="entry name" value="USP-like"/>
    <property type="match status" value="1"/>
</dbReference>
<dbReference type="AlphaFoldDB" id="A0A3B7MKK8"/>
<dbReference type="EMBL" id="CP032157">
    <property type="protein sequence ID" value="AXY74187.1"/>
    <property type="molecule type" value="Genomic_DNA"/>
</dbReference>
<dbReference type="PRINTS" id="PR01438">
    <property type="entry name" value="UNVRSLSTRESS"/>
</dbReference>
<dbReference type="Proteomes" id="UP000263900">
    <property type="component" value="Chromosome"/>
</dbReference>
<dbReference type="OrthoDB" id="9788959at2"/>
<sequence length="279" mass="30765">MGTIVVATDFSTVAAHAASYAASMALVVQAELYLMHAYELPASYGDISLPVDIGRWQEDAEAALLKLRVQLEQETKGKLSIRGQVYMGSYFSTLERVCEEKKPYAVVIGCTGKTAAGRILFGSNAVHTLKHLEWPVLTVPADTTFSGIQQVGLACDLELVRETVPFQEIATLLKDFKAGLHILNVGSKTIYDPEVKAASQLLQEKLKPQSLKFHFLSTDDVDQGILDFAEKIHVDLLIVLPKRKSLINALLHKSHTRQFVLHSHVPLMALHAPRIRTGL</sequence>
<name>A0A3B7MKK8_9BACT</name>
<dbReference type="Pfam" id="PF00582">
    <property type="entry name" value="Usp"/>
    <property type="match status" value="2"/>
</dbReference>
<evidence type="ECO:0000259" key="2">
    <source>
        <dbReference type="Pfam" id="PF00582"/>
    </source>
</evidence>
<dbReference type="InterPro" id="IPR006016">
    <property type="entry name" value="UspA"/>
</dbReference>
<dbReference type="InterPro" id="IPR006015">
    <property type="entry name" value="Universal_stress_UspA"/>
</dbReference>
<dbReference type="KEGG" id="pseg:D3H65_09455"/>
<dbReference type="InterPro" id="IPR014729">
    <property type="entry name" value="Rossmann-like_a/b/a_fold"/>
</dbReference>
<dbReference type="RefSeq" id="WP_119050074.1">
    <property type="nucleotide sequence ID" value="NZ_CP032157.1"/>
</dbReference>
<accession>A0A3B7MKK8</accession>
<organism evidence="3 4">
    <name type="scientific">Paraflavitalea soli</name>
    <dbReference type="NCBI Taxonomy" id="2315862"/>
    <lineage>
        <taxon>Bacteria</taxon>
        <taxon>Pseudomonadati</taxon>
        <taxon>Bacteroidota</taxon>
        <taxon>Chitinophagia</taxon>
        <taxon>Chitinophagales</taxon>
        <taxon>Chitinophagaceae</taxon>
        <taxon>Paraflavitalea</taxon>
    </lineage>
</organism>
<gene>
    <name evidence="3" type="ORF">D3H65_09455</name>
</gene>
<feature type="domain" description="UspA" evidence="2">
    <location>
        <begin position="214"/>
        <end position="270"/>
    </location>
</feature>
<dbReference type="SUPFAM" id="SSF52402">
    <property type="entry name" value="Adenine nucleotide alpha hydrolases-like"/>
    <property type="match status" value="2"/>
</dbReference>
<comment type="similarity">
    <text evidence="1">Belongs to the universal stress protein A family.</text>
</comment>
<dbReference type="Gene3D" id="3.40.50.620">
    <property type="entry name" value="HUPs"/>
    <property type="match status" value="2"/>
</dbReference>
<reference evidence="3 4" key="1">
    <citation type="submission" date="2018-09" db="EMBL/GenBank/DDBJ databases">
        <title>Genome sequencing of strain 6GH32-13.</title>
        <authorList>
            <person name="Weon H.-Y."/>
            <person name="Heo J."/>
            <person name="Kwon S.-W."/>
        </authorList>
    </citation>
    <scope>NUCLEOTIDE SEQUENCE [LARGE SCALE GENOMIC DNA]</scope>
    <source>
        <strain evidence="3 4">5GH32-13</strain>
    </source>
</reference>
<evidence type="ECO:0000256" key="1">
    <source>
        <dbReference type="ARBA" id="ARBA00008791"/>
    </source>
</evidence>